<name>A0ABT0WK88_9BURK</name>
<dbReference type="InterPro" id="IPR013424">
    <property type="entry name" value="Ice-binding_C"/>
</dbReference>
<organism evidence="3 4">
    <name type="scientific">Janthinobacterium kumbetense</name>
    <dbReference type="NCBI Taxonomy" id="2950280"/>
    <lineage>
        <taxon>Bacteria</taxon>
        <taxon>Pseudomonadati</taxon>
        <taxon>Pseudomonadota</taxon>
        <taxon>Betaproteobacteria</taxon>
        <taxon>Burkholderiales</taxon>
        <taxon>Oxalobacteraceae</taxon>
        <taxon>Janthinobacterium</taxon>
    </lineage>
</organism>
<feature type="chain" id="PRO_5045877839" evidence="1">
    <location>
        <begin position="25"/>
        <end position="220"/>
    </location>
</feature>
<dbReference type="EMBL" id="JAMQGR010000001">
    <property type="protein sequence ID" value="MCM2564471.1"/>
    <property type="molecule type" value="Genomic_DNA"/>
</dbReference>
<evidence type="ECO:0000259" key="2">
    <source>
        <dbReference type="Pfam" id="PF07589"/>
    </source>
</evidence>
<protein>
    <submittedName>
        <fullName evidence="3">PEP-CTERM sorting domain-containing protein</fullName>
    </submittedName>
</protein>
<evidence type="ECO:0000313" key="3">
    <source>
        <dbReference type="EMBL" id="MCM2564471.1"/>
    </source>
</evidence>
<dbReference type="NCBIfam" id="TIGR02595">
    <property type="entry name" value="PEP_CTERM"/>
    <property type="match status" value="1"/>
</dbReference>
<dbReference type="Pfam" id="PF07589">
    <property type="entry name" value="PEP-CTERM"/>
    <property type="match status" value="1"/>
</dbReference>
<dbReference type="Proteomes" id="UP001202243">
    <property type="component" value="Unassembled WGS sequence"/>
</dbReference>
<sequence length="220" mass="23318">MNLYTAIKVALPSIILCASFHVQATTFSNEFNGGELGYLGAVGSTTYGETFTSPGGVLNDFTLYASSGYGTSNSGTGYVGFGIAAWDGTKAVGPALYTSAPIPYSGKTKAFEATGLNLALPLNKEYVAYLTVAGIQNPVYYVRMQGSNNNGELTGNHVYSNAVDPLNASQPWGVDKTYYMRFTASFTNNTIPVPEPETYAMLLAGLGIVGFAGRRRFKSA</sequence>
<comment type="caution">
    <text evidence="3">The sequence shown here is derived from an EMBL/GenBank/DDBJ whole genome shotgun (WGS) entry which is preliminary data.</text>
</comment>
<proteinExistence type="predicted"/>
<keyword evidence="1" id="KW-0732">Signal</keyword>
<dbReference type="RefSeq" id="WP_251348448.1">
    <property type="nucleotide sequence ID" value="NZ_JAMQGR010000001.1"/>
</dbReference>
<feature type="domain" description="Ice-binding protein C-terminal" evidence="2">
    <location>
        <begin position="192"/>
        <end position="216"/>
    </location>
</feature>
<evidence type="ECO:0000313" key="4">
    <source>
        <dbReference type="Proteomes" id="UP001202243"/>
    </source>
</evidence>
<gene>
    <name evidence="3" type="ORF">NCG91_02610</name>
</gene>
<reference evidence="3 4" key="1">
    <citation type="submission" date="2022-06" db="EMBL/GenBank/DDBJ databases">
        <title>Janthinobacterium kumbetensis sp. nov., isolated from spring water in Turkey.</title>
        <authorList>
            <person name="Inan Bektas K."/>
            <person name="Belduz A.A."/>
            <person name="Canakci S."/>
            <person name="Nalcaoglu A."/>
            <person name="Ceylan E."/>
            <person name="Kati H."/>
        </authorList>
    </citation>
    <scope>NUCLEOTIDE SEQUENCE [LARGE SCALE GENOMIC DNA]</scope>
    <source>
        <strain evidence="3 4">GK</strain>
    </source>
</reference>
<feature type="signal peptide" evidence="1">
    <location>
        <begin position="1"/>
        <end position="24"/>
    </location>
</feature>
<evidence type="ECO:0000256" key="1">
    <source>
        <dbReference type="SAM" id="SignalP"/>
    </source>
</evidence>
<accession>A0ABT0WK88</accession>
<keyword evidence="4" id="KW-1185">Reference proteome</keyword>